<dbReference type="PANTHER" id="PTHR33755">
    <property type="entry name" value="TOXIN PARE1-RELATED"/>
    <property type="match status" value="1"/>
</dbReference>
<dbReference type="Pfam" id="PF05016">
    <property type="entry name" value="ParE_toxin"/>
    <property type="match status" value="1"/>
</dbReference>
<comment type="similarity">
    <text evidence="1">Belongs to the RelE toxin family.</text>
</comment>
<keyword evidence="2" id="KW-1277">Toxin-antitoxin system</keyword>
<proteinExistence type="inferred from homology"/>
<accession>A0A8J7RTJ2</accession>
<dbReference type="NCBIfam" id="TIGR02385">
    <property type="entry name" value="RelE_StbE"/>
    <property type="match status" value="1"/>
</dbReference>
<dbReference type="AlphaFoldDB" id="A0A8J7RTJ2"/>
<evidence type="ECO:0000313" key="3">
    <source>
        <dbReference type="EMBL" id="MBP3192717.1"/>
    </source>
</evidence>
<evidence type="ECO:0000256" key="1">
    <source>
        <dbReference type="ARBA" id="ARBA00006226"/>
    </source>
</evidence>
<keyword evidence="4" id="KW-1185">Reference proteome</keyword>
<dbReference type="InterPro" id="IPR007712">
    <property type="entry name" value="RelE/ParE_toxin"/>
</dbReference>
<dbReference type="RefSeq" id="WP_210511669.1">
    <property type="nucleotide sequence ID" value="NZ_JAFIDN010000005.1"/>
</dbReference>
<dbReference type="InterPro" id="IPR035093">
    <property type="entry name" value="RelE/ParE_toxin_dom_sf"/>
</dbReference>
<protein>
    <submittedName>
        <fullName evidence="3">Type II toxin-antitoxin system RelE/ParE family toxin</fullName>
    </submittedName>
</protein>
<evidence type="ECO:0000256" key="2">
    <source>
        <dbReference type="ARBA" id="ARBA00022649"/>
    </source>
</evidence>
<dbReference type="Gene3D" id="3.30.2310.20">
    <property type="entry name" value="RelE-like"/>
    <property type="match status" value="1"/>
</dbReference>
<name>A0A8J7RTJ2_9BACT</name>
<dbReference type="PANTHER" id="PTHR33755:SF5">
    <property type="entry name" value="TYPE II TOXIN-ANTITOXIN SYSTEM RELE_PARE FAMILY TOXIN"/>
    <property type="match status" value="1"/>
</dbReference>
<sequence>MKIIWSPLSLQKLDYYADYIARDNIDAALAFIDEVEDKALSLKDHPLKGRMIPTLNDEMKRELIIKGNYLLIYEIGDDLIEILTIRHVKQKPK</sequence>
<comment type="caution">
    <text evidence="3">The sequence shown here is derived from an EMBL/GenBank/DDBJ whole genome shotgun (WGS) entry which is preliminary data.</text>
</comment>
<organism evidence="3 4">
    <name type="scientific">Natronogracilivirga saccharolytica</name>
    <dbReference type="NCBI Taxonomy" id="2812953"/>
    <lineage>
        <taxon>Bacteria</taxon>
        <taxon>Pseudomonadati</taxon>
        <taxon>Balneolota</taxon>
        <taxon>Balneolia</taxon>
        <taxon>Balneolales</taxon>
        <taxon>Cyclonatronaceae</taxon>
        <taxon>Natronogracilivirga</taxon>
    </lineage>
</organism>
<dbReference type="EMBL" id="JAFIDN010000005">
    <property type="protein sequence ID" value="MBP3192717.1"/>
    <property type="molecule type" value="Genomic_DNA"/>
</dbReference>
<dbReference type="InterPro" id="IPR051803">
    <property type="entry name" value="TA_system_RelE-like_toxin"/>
</dbReference>
<reference evidence="3" key="1">
    <citation type="submission" date="2021-02" db="EMBL/GenBank/DDBJ databases">
        <title>Natronogracilivirga saccharolytica gen. nov. sp. nov. a new anaerobic, haloalkiliphilic carbohydrate-fermenting bacterium from soda lake and proposing of Cyclonatronumiaceae fam. nov. in the phylum Balneolaeota.</title>
        <authorList>
            <person name="Zhilina T.N."/>
            <person name="Sorokin D.Y."/>
            <person name="Zavarzina D.G."/>
            <person name="Toshchakov S.V."/>
            <person name="Kublanov I.V."/>
        </authorList>
    </citation>
    <scope>NUCLEOTIDE SEQUENCE</scope>
    <source>
        <strain evidence="3">Z-1702</strain>
    </source>
</reference>
<dbReference type="SUPFAM" id="SSF143011">
    <property type="entry name" value="RelE-like"/>
    <property type="match status" value="1"/>
</dbReference>
<gene>
    <name evidence="3" type="ORF">NATSA_08580</name>
</gene>
<dbReference type="Proteomes" id="UP000673975">
    <property type="component" value="Unassembled WGS sequence"/>
</dbReference>
<evidence type="ECO:0000313" key="4">
    <source>
        <dbReference type="Proteomes" id="UP000673975"/>
    </source>
</evidence>